<feature type="region of interest" description="Disordered" evidence="6">
    <location>
        <begin position="379"/>
        <end position="417"/>
    </location>
</feature>
<dbReference type="InterPro" id="IPR051399">
    <property type="entry name" value="RNA-guided_DNA_endo/Transpos"/>
</dbReference>
<dbReference type="Pfam" id="PF07282">
    <property type="entry name" value="Cas12f1-like_TNB"/>
    <property type="match status" value="1"/>
</dbReference>
<dbReference type="InterPro" id="IPR001959">
    <property type="entry name" value="Transposase"/>
</dbReference>
<comment type="similarity">
    <text evidence="2">In the N-terminal section; belongs to the transposase 2 family.</text>
</comment>
<dbReference type="GO" id="GO:0003677">
    <property type="term" value="F:DNA binding"/>
    <property type="evidence" value="ECO:0007669"/>
    <property type="project" value="UniProtKB-KW"/>
</dbReference>
<accession>A0AAV3T9V4</accession>
<dbReference type="PANTHER" id="PTHR30405">
    <property type="entry name" value="TRANSPOSASE"/>
    <property type="match status" value="1"/>
</dbReference>
<protein>
    <submittedName>
        <fullName evidence="9">RNA-guided endonuclease TnpB family protein</fullName>
    </submittedName>
</protein>
<keyword evidence="9" id="KW-0255">Endonuclease</keyword>
<evidence type="ECO:0000256" key="5">
    <source>
        <dbReference type="ARBA" id="ARBA00023172"/>
    </source>
</evidence>
<comment type="similarity">
    <text evidence="1">In the C-terminal section; belongs to the transposase 35 family.</text>
</comment>
<keyword evidence="10" id="KW-1185">Reference proteome</keyword>
<dbReference type="Proteomes" id="UP001500420">
    <property type="component" value="Unassembled WGS sequence"/>
</dbReference>
<dbReference type="PANTHER" id="PTHR30405:SF26">
    <property type="entry name" value="TRANSPOSASE, PROBABLY IS605-TNPB FAMILY"/>
    <property type="match status" value="1"/>
</dbReference>
<dbReference type="RefSeq" id="WP_343773644.1">
    <property type="nucleotide sequence ID" value="NZ_BAAADV010000003.1"/>
</dbReference>
<dbReference type="Pfam" id="PF01385">
    <property type="entry name" value="OrfB_IS605"/>
    <property type="match status" value="1"/>
</dbReference>
<evidence type="ECO:0000256" key="3">
    <source>
        <dbReference type="ARBA" id="ARBA00022578"/>
    </source>
</evidence>
<reference evidence="9 10" key="1">
    <citation type="journal article" date="2019" name="Int. J. Syst. Evol. Microbiol.">
        <title>The Global Catalogue of Microorganisms (GCM) 10K type strain sequencing project: providing services to taxonomists for standard genome sequencing and annotation.</title>
        <authorList>
            <consortium name="The Broad Institute Genomics Platform"/>
            <consortium name="The Broad Institute Genome Sequencing Center for Infectious Disease"/>
            <person name="Wu L."/>
            <person name="Ma J."/>
        </authorList>
    </citation>
    <scope>NUCLEOTIDE SEQUENCE [LARGE SCALE GENOMIC DNA]</scope>
    <source>
        <strain evidence="9 10">JCM 16328</strain>
    </source>
</reference>
<keyword evidence="9" id="KW-0378">Hydrolase</keyword>
<evidence type="ECO:0000256" key="2">
    <source>
        <dbReference type="ARBA" id="ARBA00011044"/>
    </source>
</evidence>
<feature type="domain" description="Probable transposase IS891/IS1136/IS1341" evidence="7">
    <location>
        <begin position="180"/>
        <end position="281"/>
    </location>
</feature>
<proteinExistence type="inferred from homology"/>
<dbReference type="NCBIfam" id="NF040570">
    <property type="entry name" value="guided_TnpB"/>
    <property type="match status" value="1"/>
</dbReference>
<dbReference type="EMBL" id="BAAADV010000003">
    <property type="protein sequence ID" value="GAA0671760.1"/>
    <property type="molecule type" value="Genomic_DNA"/>
</dbReference>
<dbReference type="InterPro" id="IPR010095">
    <property type="entry name" value="Cas12f1-like_TNB"/>
</dbReference>
<evidence type="ECO:0000313" key="9">
    <source>
        <dbReference type="EMBL" id="GAA0671760.1"/>
    </source>
</evidence>
<gene>
    <name evidence="9" type="ORF">GCM10009020_17850</name>
</gene>
<keyword evidence="4" id="KW-0238">DNA-binding</keyword>
<evidence type="ECO:0000259" key="7">
    <source>
        <dbReference type="Pfam" id="PF01385"/>
    </source>
</evidence>
<keyword evidence="5" id="KW-0233">DNA recombination</keyword>
<dbReference type="AlphaFoldDB" id="A0AAV3T9V4"/>
<evidence type="ECO:0000256" key="4">
    <source>
        <dbReference type="ARBA" id="ARBA00023125"/>
    </source>
</evidence>
<dbReference type="GO" id="GO:0004519">
    <property type="term" value="F:endonuclease activity"/>
    <property type="evidence" value="ECO:0007669"/>
    <property type="project" value="UniProtKB-KW"/>
</dbReference>
<sequence>MAGPDYLRRTAITRLSVSEREADLLEETIVEWQRGANIATSVGWTNSVTDKRRLQSLCYDDIRDQTDLGSQHTILACFQAAEALKGIHTRKQEGREYSMPEFTSPTVTYDAKTMTLFDDGTVSLATTASRIRCELVLPEDEEGYQYQYLDSEEWQITESTLTARDGEYYLHLGFRKHSSESETDTAEDRTVLGVDLGIENLAVTSTAHFESGRQLLHEHREYEKVRKGLQRTGTESARRTIVRRGDREKRHNRDYLHRVSNRILREASKYDCTHIVFEDLTYIRDAMASSPRFQQWAHRQLVRYVSYKAEEQGIEVEFVDPQNTSRRCCDCGYTSQNNRVNREVFECKSCGSTANADYNAAKNIGWKFVRCGQQHSQRTGDSQLALKSGTVKPNRGFAPYPSVDSGVEAENTDKPAS</sequence>
<evidence type="ECO:0000256" key="1">
    <source>
        <dbReference type="ARBA" id="ARBA00008761"/>
    </source>
</evidence>
<keyword evidence="3" id="KW-0815">Transposition</keyword>
<evidence type="ECO:0000259" key="8">
    <source>
        <dbReference type="Pfam" id="PF07282"/>
    </source>
</evidence>
<name>A0AAV3T9V4_9EURY</name>
<feature type="domain" description="Cas12f1-like TNB" evidence="8">
    <location>
        <begin position="298"/>
        <end position="364"/>
    </location>
</feature>
<dbReference type="GO" id="GO:0006310">
    <property type="term" value="P:DNA recombination"/>
    <property type="evidence" value="ECO:0007669"/>
    <property type="project" value="UniProtKB-KW"/>
</dbReference>
<dbReference type="GO" id="GO:0032196">
    <property type="term" value="P:transposition"/>
    <property type="evidence" value="ECO:0007669"/>
    <property type="project" value="UniProtKB-KW"/>
</dbReference>
<evidence type="ECO:0000313" key="10">
    <source>
        <dbReference type="Proteomes" id="UP001500420"/>
    </source>
</evidence>
<keyword evidence="9" id="KW-0540">Nuclease</keyword>
<organism evidence="9 10">
    <name type="scientific">Natronoarchaeum mannanilyticum</name>
    <dbReference type="NCBI Taxonomy" id="926360"/>
    <lineage>
        <taxon>Archaea</taxon>
        <taxon>Methanobacteriati</taxon>
        <taxon>Methanobacteriota</taxon>
        <taxon>Stenosarchaea group</taxon>
        <taxon>Halobacteria</taxon>
        <taxon>Halobacteriales</taxon>
        <taxon>Natronoarchaeaceae</taxon>
    </lineage>
</organism>
<evidence type="ECO:0000256" key="6">
    <source>
        <dbReference type="SAM" id="MobiDB-lite"/>
    </source>
</evidence>
<comment type="caution">
    <text evidence="9">The sequence shown here is derived from an EMBL/GenBank/DDBJ whole genome shotgun (WGS) entry which is preliminary data.</text>
</comment>
<dbReference type="NCBIfam" id="TIGR01766">
    <property type="entry name" value="IS200/IS605 family accessory protein TnpB-like domain"/>
    <property type="match status" value="1"/>
</dbReference>